<dbReference type="RefSeq" id="WP_054358972.1">
    <property type="nucleotide sequence ID" value="NZ_LJYW01000001.1"/>
</dbReference>
<accession>A0A0N8GEY4</accession>
<keyword evidence="2" id="KW-1185">Reference proteome</keyword>
<dbReference type="AlphaFoldDB" id="A0A0N8GEY4"/>
<organism evidence="1 2">
    <name type="scientific">Prosthecodimorpha hirschii</name>
    <dbReference type="NCBI Taxonomy" id="665126"/>
    <lineage>
        <taxon>Bacteria</taxon>
        <taxon>Pseudomonadati</taxon>
        <taxon>Pseudomonadota</taxon>
        <taxon>Alphaproteobacteria</taxon>
        <taxon>Hyphomicrobiales</taxon>
        <taxon>Ancalomicrobiaceae</taxon>
        <taxon>Prosthecodimorpha</taxon>
    </lineage>
</organism>
<sequence length="201" mass="22151">MSRLATSFVLGYHGCDEAVARKAVLDGARILHSDKDYDWLGPGAYFWESDPLRAKEWADRKVQTGQYKKVSVIGAVIDLRNCLDLVSREDIELLQAAHSSFVAVQEKAGLPVPVNKDPKGAADRDRVLRFLDCAVLRHLHEIVEGAAETDPTIEPFDTVRGMFVEGGEAFPGSGFHVKSHVQIAVRNPACIKGLFYPLPPI</sequence>
<gene>
    <name evidence="1" type="ORF">ABB55_11790</name>
</gene>
<reference evidence="1 2" key="2">
    <citation type="submission" date="2015-10" db="EMBL/GenBank/DDBJ databases">
        <title>Draft Genome Sequence of Prosthecomicrobium hirschii ATCC 27832.</title>
        <authorList>
            <person name="Daniel J."/>
            <person name="Givan S.A."/>
            <person name="Brun Y.V."/>
            <person name="Brown P.J."/>
        </authorList>
    </citation>
    <scope>NUCLEOTIDE SEQUENCE [LARGE SCALE GENOMIC DNA]</scope>
    <source>
        <strain evidence="1 2">16</strain>
    </source>
</reference>
<dbReference type="STRING" id="665126.ABB55_11790"/>
<dbReference type="SUPFAM" id="SSF56399">
    <property type="entry name" value="ADP-ribosylation"/>
    <property type="match status" value="1"/>
</dbReference>
<comment type="caution">
    <text evidence="1">The sequence shown here is derived from an EMBL/GenBank/DDBJ whole genome shotgun (WGS) entry which is preliminary data.</text>
</comment>
<evidence type="ECO:0000313" key="2">
    <source>
        <dbReference type="Proteomes" id="UP000048984"/>
    </source>
</evidence>
<evidence type="ECO:0000313" key="1">
    <source>
        <dbReference type="EMBL" id="KPL52809.1"/>
    </source>
</evidence>
<proteinExistence type="predicted"/>
<protein>
    <submittedName>
        <fullName evidence="1">Uncharacterized protein</fullName>
    </submittedName>
</protein>
<dbReference type="Proteomes" id="UP000048984">
    <property type="component" value="Unassembled WGS sequence"/>
</dbReference>
<name>A0A0N8GEY4_9HYPH</name>
<reference evidence="1 2" key="1">
    <citation type="submission" date="2015-09" db="EMBL/GenBank/DDBJ databases">
        <authorList>
            <consortium name="Swine Surveillance"/>
        </authorList>
    </citation>
    <scope>NUCLEOTIDE SEQUENCE [LARGE SCALE GENOMIC DNA]</scope>
    <source>
        <strain evidence="1 2">16</strain>
    </source>
</reference>
<dbReference type="EMBL" id="LJYW01000001">
    <property type="protein sequence ID" value="KPL52809.1"/>
    <property type="molecule type" value="Genomic_DNA"/>
</dbReference>